<keyword evidence="9" id="KW-1185">Reference proteome</keyword>
<feature type="transmembrane region" description="Helical" evidence="7">
    <location>
        <begin position="249"/>
        <end position="271"/>
    </location>
</feature>
<dbReference type="PANTHER" id="PTHR23517:SF13">
    <property type="entry name" value="MAJOR FACILITATOR SUPERFAMILY MFS_1"/>
    <property type="match status" value="1"/>
</dbReference>
<dbReference type="GO" id="GO:0005886">
    <property type="term" value="C:plasma membrane"/>
    <property type="evidence" value="ECO:0007669"/>
    <property type="project" value="UniProtKB-SubCell"/>
</dbReference>
<dbReference type="SUPFAM" id="SSF103473">
    <property type="entry name" value="MFS general substrate transporter"/>
    <property type="match status" value="1"/>
</dbReference>
<keyword evidence="4 7" id="KW-0812">Transmembrane</keyword>
<dbReference type="GO" id="GO:0022857">
    <property type="term" value="F:transmembrane transporter activity"/>
    <property type="evidence" value="ECO:0007669"/>
    <property type="project" value="InterPro"/>
</dbReference>
<reference evidence="8 9" key="1">
    <citation type="submission" date="2019-03" db="EMBL/GenBank/DDBJ databases">
        <title>Genomic Encyclopedia of Type Strains, Phase IV (KMG-IV): sequencing the most valuable type-strain genomes for metagenomic binning, comparative biology and taxonomic classification.</title>
        <authorList>
            <person name="Goeker M."/>
        </authorList>
    </citation>
    <scope>NUCLEOTIDE SEQUENCE [LARGE SCALE GENOMIC DNA]</scope>
    <source>
        <strain evidence="8 9">DSM 18577</strain>
    </source>
</reference>
<dbReference type="AlphaFoldDB" id="A0A4R1JBP7"/>
<dbReference type="PANTHER" id="PTHR23517">
    <property type="entry name" value="RESISTANCE PROTEIN MDTM, PUTATIVE-RELATED-RELATED"/>
    <property type="match status" value="1"/>
</dbReference>
<feature type="transmembrane region" description="Helical" evidence="7">
    <location>
        <begin position="303"/>
        <end position="322"/>
    </location>
</feature>
<keyword evidence="3" id="KW-1003">Cell membrane</keyword>
<evidence type="ECO:0000256" key="3">
    <source>
        <dbReference type="ARBA" id="ARBA00022475"/>
    </source>
</evidence>
<dbReference type="InterPro" id="IPR011701">
    <property type="entry name" value="MFS"/>
</dbReference>
<proteinExistence type="predicted"/>
<evidence type="ECO:0000313" key="9">
    <source>
        <dbReference type="Proteomes" id="UP000295565"/>
    </source>
</evidence>
<evidence type="ECO:0000256" key="2">
    <source>
        <dbReference type="ARBA" id="ARBA00022448"/>
    </source>
</evidence>
<feature type="transmembrane region" description="Helical" evidence="7">
    <location>
        <begin position="44"/>
        <end position="67"/>
    </location>
</feature>
<gene>
    <name evidence="8" type="ORF">EV690_2615</name>
</gene>
<feature type="transmembrane region" description="Helical" evidence="7">
    <location>
        <begin position="79"/>
        <end position="97"/>
    </location>
</feature>
<accession>A0A4R1JBP7</accession>
<evidence type="ECO:0000256" key="7">
    <source>
        <dbReference type="SAM" id="Phobius"/>
    </source>
</evidence>
<evidence type="ECO:0000313" key="8">
    <source>
        <dbReference type="EMBL" id="TCK47579.1"/>
    </source>
</evidence>
<dbReference type="InterPro" id="IPR050171">
    <property type="entry name" value="MFS_Transporters"/>
</dbReference>
<evidence type="ECO:0000256" key="1">
    <source>
        <dbReference type="ARBA" id="ARBA00004651"/>
    </source>
</evidence>
<name>A0A4R1JBP7_9GAMM</name>
<dbReference type="OrthoDB" id="9807274at2"/>
<evidence type="ECO:0000256" key="4">
    <source>
        <dbReference type="ARBA" id="ARBA00022692"/>
    </source>
</evidence>
<dbReference type="Gene3D" id="1.20.1250.20">
    <property type="entry name" value="MFS general substrate transporter like domains"/>
    <property type="match status" value="1"/>
</dbReference>
<protein>
    <submittedName>
        <fullName evidence="8">Putative MFS family arabinose efflux permease</fullName>
    </submittedName>
</protein>
<dbReference type="EMBL" id="SMGD01000014">
    <property type="protein sequence ID" value="TCK47579.1"/>
    <property type="molecule type" value="Genomic_DNA"/>
</dbReference>
<feature type="transmembrane region" description="Helical" evidence="7">
    <location>
        <begin position="374"/>
        <end position="393"/>
    </location>
</feature>
<keyword evidence="2" id="KW-0813">Transport</keyword>
<comment type="caution">
    <text evidence="8">The sequence shown here is derived from an EMBL/GenBank/DDBJ whole genome shotgun (WGS) entry which is preliminary data.</text>
</comment>
<feature type="transmembrane region" description="Helical" evidence="7">
    <location>
        <begin position="166"/>
        <end position="186"/>
    </location>
</feature>
<dbReference type="Pfam" id="PF07690">
    <property type="entry name" value="MFS_1"/>
    <property type="match status" value="1"/>
</dbReference>
<dbReference type="InterPro" id="IPR036259">
    <property type="entry name" value="MFS_trans_sf"/>
</dbReference>
<keyword evidence="6 7" id="KW-0472">Membrane</keyword>
<feature type="transmembrane region" description="Helical" evidence="7">
    <location>
        <begin position="343"/>
        <end position="368"/>
    </location>
</feature>
<dbReference type="RefSeq" id="WP_131913386.1">
    <property type="nucleotide sequence ID" value="NZ_OU594967.1"/>
</dbReference>
<sequence>MVRSKLSLNSTLAMAVLSFALFLVYVTANAPTPLYTLWQQHISYNTTGIGIIFVAYHIGIAISLLSLTRVQNATTIKRLLLLALVGTIFAGALFSSAEHFWQLVTARLIIGLCCGTFVSCGISLIVKIGLQQQVHNTPLIVTLACVLGFGIGPFYAGVLADLIHPPYSSIFTPLMILLTICVVILARMQPEKELVELGHHEANGPVEEGKKSYGLTFVTVGLFASPFAIAGLFISIGPKIITTLMHTDSHTIVGGIALLMFGAGIISQLCLKNLSIGKQVLVGTVCASIGGVSILIAEVWHSAAIMAIASIFAGVGQSMTQLSGTRVLKQHLPMGTFQRSTATFFLGGYLFAAISIFFLGFLASHLGLQTATQVFLYFCFMLLGASFGGYVILHQEPAKA</sequence>
<organism evidence="8 9">
    <name type="scientific">Celerinatantimonas diazotrophica</name>
    <dbReference type="NCBI Taxonomy" id="412034"/>
    <lineage>
        <taxon>Bacteria</taxon>
        <taxon>Pseudomonadati</taxon>
        <taxon>Pseudomonadota</taxon>
        <taxon>Gammaproteobacteria</taxon>
        <taxon>Celerinatantimonadaceae</taxon>
        <taxon>Celerinatantimonas</taxon>
    </lineage>
</organism>
<evidence type="ECO:0000256" key="6">
    <source>
        <dbReference type="ARBA" id="ARBA00023136"/>
    </source>
</evidence>
<feature type="transmembrane region" description="Helical" evidence="7">
    <location>
        <begin position="280"/>
        <end position="297"/>
    </location>
</feature>
<feature type="transmembrane region" description="Helical" evidence="7">
    <location>
        <begin position="213"/>
        <end position="237"/>
    </location>
</feature>
<feature type="transmembrane region" description="Helical" evidence="7">
    <location>
        <begin position="138"/>
        <end position="160"/>
    </location>
</feature>
<feature type="transmembrane region" description="Helical" evidence="7">
    <location>
        <begin position="103"/>
        <end position="126"/>
    </location>
</feature>
<keyword evidence="5 7" id="KW-1133">Transmembrane helix</keyword>
<dbReference type="Proteomes" id="UP000295565">
    <property type="component" value="Unassembled WGS sequence"/>
</dbReference>
<comment type="subcellular location">
    <subcellularLocation>
        <location evidence="1">Cell membrane</location>
        <topology evidence="1">Multi-pass membrane protein</topology>
    </subcellularLocation>
</comment>
<evidence type="ECO:0000256" key="5">
    <source>
        <dbReference type="ARBA" id="ARBA00022989"/>
    </source>
</evidence>